<dbReference type="Proteomes" id="UP000297716">
    <property type="component" value="Unassembled WGS sequence"/>
</dbReference>
<reference evidence="3 4" key="1">
    <citation type="submission" date="2019-03" db="EMBL/GenBank/DDBJ databases">
        <title>Draft genome sequence of Xylaria hypoxylon DSM 108379, a ubiquitous saprotrophic-parasitic fungi on hardwood.</title>
        <authorList>
            <person name="Buettner E."/>
            <person name="Leonhardt S."/>
            <person name="Gebauer A.M."/>
            <person name="Liers C."/>
            <person name="Hofrichter M."/>
            <person name="Kellner H."/>
        </authorList>
    </citation>
    <scope>NUCLEOTIDE SEQUENCE [LARGE SCALE GENOMIC DNA]</scope>
    <source>
        <strain evidence="3 4">DSM 108379</strain>
    </source>
</reference>
<dbReference type="SUPFAM" id="SSF53850">
    <property type="entry name" value="Periplasmic binding protein-like II"/>
    <property type="match status" value="1"/>
</dbReference>
<evidence type="ECO:0008006" key="5">
    <source>
        <dbReference type="Google" id="ProtNLM"/>
    </source>
</evidence>
<feature type="chain" id="PRO_5021267068" description="ABC transporter" evidence="2">
    <location>
        <begin position="21"/>
        <end position="364"/>
    </location>
</feature>
<gene>
    <name evidence="3" type="ORF">E0Z10_g9475</name>
</gene>
<dbReference type="PANTHER" id="PTHR30006">
    <property type="entry name" value="THIAMINE-BINDING PERIPLASMIC PROTEIN-RELATED"/>
    <property type="match status" value="1"/>
</dbReference>
<organism evidence="3 4">
    <name type="scientific">Xylaria hypoxylon</name>
    <dbReference type="NCBI Taxonomy" id="37992"/>
    <lineage>
        <taxon>Eukaryota</taxon>
        <taxon>Fungi</taxon>
        <taxon>Dikarya</taxon>
        <taxon>Ascomycota</taxon>
        <taxon>Pezizomycotina</taxon>
        <taxon>Sordariomycetes</taxon>
        <taxon>Xylariomycetidae</taxon>
        <taxon>Xylariales</taxon>
        <taxon>Xylariaceae</taxon>
        <taxon>Xylaria</taxon>
    </lineage>
</organism>
<dbReference type="Pfam" id="PF13343">
    <property type="entry name" value="SBP_bac_6"/>
    <property type="match status" value="1"/>
</dbReference>
<protein>
    <recommendedName>
        <fullName evidence="5">ABC transporter</fullName>
    </recommendedName>
</protein>
<dbReference type="Gene3D" id="3.40.190.10">
    <property type="entry name" value="Periplasmic binding protein-like II"/>
    <property type="match status" value="2"/>
</dbReference>
<name>A0A4Z0YRY8_9PEZI</name>
<evidence type="ECO:0000256" key="1">
    <source>
        <dbReference type="ARBA" id="ARBA00022729"/>
    </source>
</evidence>
<evidence type="ECO:0000256" key="2">
    <source>
        <dbReference type="SAM" id="SignalP"/>
    </source>
</evidence>
<evidence type="ECO:0000313" key="3">
    <source>
        <dbReference type="EMBL" id="TGJ79282.1"/>
    </source>
</evidence>
<evidence type="ECO:0000313" key="4">
    <source>
        <dbReference type="Proteomes" id="UP000297716"/>
    </source>
</evidence>
<dbReference type="OrthoDB" id="124329at2759"/>
<dbReference type="PANTHER" id="PTHR30006:SF2">
    <property type="entry name" value="ABC TRANSPORTER SUBSTRATE-BINDING PROTEIN"/>
    <property type="match status" value="1"/>
</dbReference>
<feature type="signal peptide" evidence="2">
    <location>
        <begin position="1"/>
        <end position="20"/>
    </location>
</feature>
<accession>A0A4Z0YRY8</accession>
<dbReference type="AlphaFoldDB" id="A0A4Z0YRY8"/>
<dbReference type="EMBL" id="SKBN01000301">
    <property type="protein sequence ID" value="TGJ79282.1"/>
    <property type="molecule type" value="Genomic_DNA"/>
</dbReference>
<keyword evidence="1 2" id="KW-0732">Signal</keyword>
<keyword evidence="4" id="KW-1185">Reference proteome</keyword>
<proteinExistence type="predicted"/>
<sequence>MFRIQPFVASALLLSTCVAAYDNLLGFNGAPEVEARTLDEIYEAAVAEGGVVTCWHGGDEAMQQDGLKTAFEARFPKMTLNLTVDLSKYQDGDIDRQLVRATDDLYVDSIILQTLHDYPRWDQEGGLLHYQPLDFYKLYPEFRDIRGAWHATAVYPWTFTWNTDRVADGPMEFTDFLKPEFKDKLVLTYPTDDDASLYAFDLILQEFGIEWFDALLAQNPLWVRGTQTAATLLFSPNSTAAATFTSIVGLSPPAPLNISIPTKGHFNTWPQRAAILKDTPHPEGAKLLHNFILSKEYQRNTGVWSVRRDVPAPTGFPELIDIPSTDPTEFQRFLADRPRVERLRFFFESKLGTPQGPSSVNDSI</sequence>
<comment type="caution">
    <text evidence="3">The sequence shown here is derived from an EMBL/GenBank/DDBJ whole genome shotgun (WGS) entry which is preliminary data.</text>
</comment>
<dbReference type="STRING" id="37992.A0A4Z0YRY8"/>